<evidence type="ECO:0000256" key="6">
    <source>
        <dbReference type="ARBA" id="ARBA00018678"/>
    </source>
</evidence>
<evidence type="ECO:0000256" key="7">
    <source>
        <dbReference type="ARBA" id="ARBA00022448"/>
    </source>
</evidence>
<evidence type="ECO:0000256" key="12">
    <source>
        <dbReference type="ARBA" id="ARBA00022989"/>
    </source>
</evidence>
<accession>A0A9N9RPU2</accession>
<dbReference type="Proteomes" id="UP001153620">
    <property type="component" value="Chromosome 2"/>
</dbReference>
<comment type="similarity">
    <text evidence="4">Belongs to the complex I NDUFB1 subunit family.</text>
</comment>
<evidence type="ECO:0000256" key="4">
    <source>
        <dbReference type="ARBA" id="ARBA00007393"/>
    </source>
</evidence>
<evidence type="ECO:0000256" key="9">
    <source>
        <dbReference type="ARBA" id="ARBA00022692"/>
    </source>
</evidence>
<evidence type="ECO:0000256" key="5">
    <source>
        <dbReference type="ARBA" id="ARBA00011533"/>
    </source>
</evidence>
<evidence type="ECO:0000256" key="10">
    <source>
        <dbReference type="ARBA" id="ARBA00022792"/>
    </source>
</evidence>
<gene>
    <name evidence="18" type="ORF">CHIRRI_LOCUS5440</name>
</gene>
<name>A0A9N9RPU2_9DIPT</name>
<comment type="function">
    <text evidence="1">Accessory subunit of the mitochondrial membrane respiratory chain NADH dehydrogenase (Complex I) that is believed not to be involved in catalysis. Complex I functions in the transfer of electrons from NADH to the respiratory chain. The immediate electron acceptor for the enzyme is believed to be ubiquinone.</text>
</comment>
<feature type="transmembrane region" description="Helical" evidence="17">
    <location>
        <begin position="12"/>
        <end position="28"/>
    </location>
</feature>
<proteinExistence type="inferred from homology"/>
<keyword evidence="8" id="KW-0679">Respiratory chain</keyword>
<keyword evidence="14 17" id="KW-0472">Membrane</keyword>
<evidence type="ECO:0000256" key="1">
    <source>
        <dbReference type="ARBA" id="ARBA00003335"/>
    </source>
</evidence>
<dbReference type="PANTHER" id="PTHR15222">
    <property type="entry name" value="NADH DEHYDROGENASE [UBIQUINONE] 1 BETA SUBCOMPLEX SUBUNIT 1"/>
    <property type="match status" value="1"/>
</dbReference>
<dbReference type="EMBL" id="OU895878">
    <property type="protein sequence ID" value="CAG9802533.1"/>
    <property type="molecule type" value="Genomic_DNA"/>
</dbReference>
<reference evidence="18" key="2">
    <citation type="submission" date="2022-10" db="EMBL/GenBank/DDBJ databases">
        <authorList>
            <consortium name="ENA_rothamsted_submissions"/>
            <consortium name="culmorum"/>
            <person name="King R."/>
        </authorList>
    </citation>
    <scope>NUCLEOTIDE SEQUENCE</scope>
</reference>
<evidence type="ECO:0000256" key="13">
    <source>
        <dbReference type="ARBA" id="ARBA00023128"/>
    </source>
</evidence>
<keyword evidence="9 17" id="KW-0812">Transmembrane</keyword>
<dbReference type="Pfam" id="PF08040">
    <property type="entry name" value="NADH_oxidored"/>
    <property type="match status" value="1"/>
</dbReference>
<protein>
    <recommendedName>
        <fullName evidence="6">NADH dehydrogenase [ubiquinone] 1 beta subcomplex subunit 1</fullName>
    </recommendedName>
    <alternativeName>
        <fullName evidence="16">Complex I-MNLL</fullName>
    </alternativeName>
    <alternativeName>
        <fullName evidence="15">NADH-ubiquinone oxidoreductase MNLL subunit</fullName>
    </alternativeName>
</protein>
<evidence type="ECO:0000256" key="3">
    <source>
        <dbReference type="ARBA" id="ARBA00004304"/>
    </source>
</evidence>
<keyword evidence="12 17" id="KW-1133">Transmembrane helix</keyword>
<dbReference type="PANTHER" id="PTHR15222:SF2">
    <property type="entry name" value="NADH DEHYDROGENASE [UBIQUINONE] 1 BETA SUBCOMPLEX SUBUNIT 1"/>
    <property type="match status" value="1"/>
</dbReference>
<reference evidence="18" key="1">
    <citation type="submission" date="2022-01" db="EMBL/GenBank/DDBJ databases">
        <authorList>
            <person name="King R."/>
        </authorList>
    </citation>
    <scope>NUCLEOTIDE SEQUENCE</scope>
</reference>
<keyword evidence="10" id="KW-0999">Mitochondrion inner membrane</keyword>
<keyword evidence="7" id="KW-0813">Transport</keyword>
<evidence type="ECO:0000256" key="17">
    <source>
        <dbReference type="SAM" id="Phobius"/>
    </source>
</evidence>
<dbReference type="InterPro" id="IPR012575">
    <property type="entry name" value="NDUB1"/>
</dbReference>
<keyword evidence="11" id="KW-0249">Electron transport</keyword>
<evidence type="ECO:0000313" key="18">
    <source>
        <dbReference type="EMBL" id="CAG9802533.1"/>
    </source>
</evidence>
<comment type="subunit">
    <text evidence="5">Complex I is composed of 45 different subunits.</text>
</comment>
<organism evidence="18 19">
    <name type="scientific">Chironomus riparius</name>
    <dbReference type="NCBI Taxonomy" id="315576"/>
    <lineage>
        <taxon>Eukaryota</taxon>
        <taxon>Metazoa</taxon>
        <taxon>Ecdysozoa</taxon>
        <taxon>Arthropoda</taxon>
        <taxon>Hexapoda</taxon>
        <taxon>Insecta</taxon>
        <taxon>Pterygota</taxon>
        <taxon>Neoptera</taxon>
        <taxon>Endopterygota</taxon>
        <taxon>Diptera</taxon>
        <taxon>Nematocera</taxon>
        <taxon>Chironomoidea</taxon>
        <taxon>Chironomidae</taxon>
        <taxon>Chironominae</taxon>
        <taxon>Chironomus</taxon>
    </lineage>
</organism>
<evidence type="ECO:0000256" key="2">
    <source>
        <dbReference type="ARBA" id="ARBA00004273"/>
    </source>
</evidence>
<keyword evidence="13" id="KW-0496">Mitochondrion</keyword>
<dbReference type="AlphaFoldDB" id="A0A9N9RPU2"/>
<evidence type="ECO:0000256" key="11">
    <source>
        <dbReference type="ARBA" id="ARBA00022982"/>
    </source>
</evidence>
<evidence type="ECO:0000256" key="8">
    <source>
        <dbReference type="ARBA" id="ARBA00022660"/>
    </source>
</evidence>
<evidence type="ECO:0000256" key="16">
    <source>
        <dbReference type="ARBA" id="ARBA00033364"/>
    </source>
</evidence>
<dbReference type="GO" id="GO:0005743">
    <property type="term" value="C:mitochondrial inner membrane"/>
    <property type="evidence" value="ECO:0007669"/>
    <property type="project" value="UniProtKB-SubCell"/>
</dbReference>
<sequence>MVLRYIGITKDYWVWVFPLTGLTLGWFLEKKEKERMTSYRDRSSLYGRNTSAPGYKPSWP</sequence>
<comment type="subcellular location">
    <subcellularLocation>
        <location evidence="2">Mitochondrion inner membrane</location>
    </subcellularLocation>
    <subcellularLocation>
        <location evidence="3">Mitochondrion membrane</location>
        <topology evidence="3">Single-pass membrane protein</topology>
    </subcellularLocation>
</comment>
<evidence type="ECO:0000256" key="14">
    <source>
        <dbReference type="ARBA" id="ARBA00023136"/>
    </source>
</evidence>
<keyword evidence="19" id="KW-1185">Reference proteome</keyword>
<evidence type="ECO:0000313" key="19">
    <source>
        <dbReference type="Proteomes" id="UP001153620"/>
    </source>
</evidence>
<evidence type="ECO:0000256" key="15">
    <source>
        <dbReference type="ARBA" id="ARBA00030377"/>
    </source>
</evidence>
<dbReference type="OrthoDB" id="9923602at2759"/>